<keyword evidence="2" id="KW-0479">Metal-binding</keyword>
<dbReference type="SUPFAM" id="SSF52949">
    <property type="entry name" value="Macro domain-like"/>
    <property type="match status" value="1"/>
</dbReference>
<dbReference type="AlphaFoldDB" id="A0A9W9TK72"/>
<keyword evidence="3" id="KW-0378">Hydrolase</keyword>
<dbReference type="PANTHER" id="PTHR11106">
    <property type="entry name" value="GANGLIOSIDE INDUCED DIFFERENTIATION ASSOCIATED PROTEIN 2-RELATED"/>
    <property type="match status" value="1"/>
</dbReference>
<dbReference type="PANTHER" id="PTHR11106:SF121">
    <property type="entry name" value="ADP-RIBOSE 1''-PHOSPHATE PHOSPHATASE"/>
    <property type="match status" value="1"/>
</dbReference>
<evidence type="ECO:0000256" key="1">
    <source>
        <dbReference type="ARBA" id="ARBA00001947"/>
    </source>
</evidence>
<evidence type="ECO:0000256" key="6">
    <source>
        <dbReference type="SAM" id="MobiDB-lite"/>
    </source>
</evidence>
<dbReference type="Gene3D" id="3.40.220.10">
    <property type="entry name" value="Leucine Aminopeptidase, subunit E, domain 1"/>
    <property type="match status" value="1"/>
</dbReference>
<keyword evidence="9" id="KW-1185">Reference proteome</keyword>
<dbReference type="InterPro" id="IPR002589">
    <property type="entry name" value="Macro_dom"/>
</dbReference>
<protein>
    <recommendedName>
        <fullName evidence="7">Macro domain-containing protein</fullName>
    </recommendedName>
</protein>
<evidence type="ECO:0000256" key="4">
    <source>
        <dbReference type="ARBA" id="ARBA00022833"/>
    </source>
</evidence>
<accession>A0A9W9TK72</accession>
<dbReference type="GO" id="GO:0046872">
    <property type="term" value="F:metal ion binding"/>
    <property type="evidence" value="ECO:0007669"/>
    <property type="project" value="UniProtKB-KW"/>
</dbReference>
<dbReference type="OrthoDB" id="6077599at2759"/>
<dbReference type="PROSITE" id="PS51154">
    <property type="entry name" value="MACRO"/>
    <property type="match status" value="1"/>
</dbReference>
<dbReference type="GO" id="GO:0016798">
    <property type="term" value="F:hydrolase activity, acting on glycosyl bonds"/>
    <property type="evidence" value="ECO:0007669"/>
    <property type="project" value="UniProtKB-KW"/>
</dbReference>
<keyword evidence="5" id="KW-0326">Glycosidase</keyword>
<reference evidence="8" key="1">
    <citation type="submission" date="2022-11" db="EMBL/GenBank/DDBJ databases">
        <authorList>
            <person name="Petersen C."/>
        </authorList>
    </citation>
    <scope>NUCLEOTIDE SEQUENCE</scope>
    <source>
        <strain evidence="8">IBT 19713</strain>
    </source>
</reference>
<feature type="region of interest" description="Disordered" evidence="6">
    <location>
        <begin position="1"/>
        <end position="31"/>
    </location>
</feature>
<feature type="domain" description="Macro" evidence="7">
    <location>
        <begin position="162"/>
        <end position="341"/>
    </location>
</feature>
<dbReference type="SUPFAM" id="SSF52467">
    <property type="entry name" value="DHS-like NAD/FAD-binding domain"/>
    <property type="match status" value="1"/>
</dbReference>
<dbReference type="RefSeq" id="XP_058329149.1">
    <property type="nucleotide sequence ID" value="XM_058476259.1"/>
</dbReference>
<evidence type="ECO:0000256" key="3">
    <source>
        <dbReference type="ARBA" id="ARBA00022801"/>
    </source>
</evidence>
<evidence type="ECO:0000256" key="2">
    <source>
        <dbReference type="ARBA" id="ARBA00022723"/>
    </source>
</evidence>
<comment type="caution">
    <text evidence="8">The sequence shown here is derived from an EMBL/GenBank/DDBJ whole genome shotgun (WGS) entry which is preliminary data.</text>
</comment>
<name>A0A9W9TK72_9EURO</name>
<dbReference type="Pfam" id="PF01661">
    <property type="entry name" value="Macro"/>
    <property type="match status" value="1"/>
</dbReference>
<sequence length="510" mass="57203">MPLIRPSGKFVEDAKQPNIHRTNHEGRAESPPLFVNSRAKNIMRGQRRAVTSEIFGNRTDTETSMNTNDLPSSRLEKALRYLLKDNNTQHPSCSHCTHHNDPEWILELETWSQLEAFRQALCQRPALPKIPAENLEDIEAVITYRDSHNLLTSAKTISPSVVLKCQEENPSSLQISCWKGDITALNGRHCNCQRGERATRRMFPSGPPLHRQWHLEPVGSAQVTPGFLLQAPWVLHTVGPQMRPGTKPQTKHRQQLASCYKSCMSATESLPPLADGRKVIVFCCISTGLFAFPSDIAASIAVDTVVSWYKEHPDTTITDVIFDTFLEKDWTLYQQILSDLEGPEVTLHRPQPLGLQRANLPIPIVNPSIAKARSWLDDATHLIISAGAGLSAATGLDYTSTSLFETHFPAFKAQGLNRLYDTFGYDNWTSPAHKWGYYILHLNLVRNWPTSPLYGTLRALVSRFPRENYFVRTTNADGFFVKNGFDASRVATPQADTGFCSAMRSVAPMR</sequence>
<dbReference type="InterPro" id="IPR043472">
    <property type="entry name" value="Macro_dom-like"/>
</dbReference>
<evidence type="ECO:0000256" key="5">
    <source>
        <dbReference type="ARBA" id="ARBA00023295"/>
    </source>
</evidence>
<proteinExistence type="predicted"/>
<organism evidence="8 9">
    <name type="scientific">Penicillium chermesinum</name>
    <dbReference type="NCBI Taxonomy" id="63820"/>
    <lineage>
        <taxon>Eukaryota</taxon>
        <taxon>Fungi</taxon>
        <taxon>Dikarya</taxon>
        <taxon>Ascomycota</taxon>
        <taxon>Pezizomycotina</taxon>
        <taxon>Eurotiomycetes</taxon>
        <taxon>Eurotiomycetidae</taxon>
        <taxon>Eurotiales</taxon>
        <taxon>Aspergillaceae</taxon>
        <taxon>Penicillium</taxon>
    </lineage>
</organism>
<dbReference type="GeneID" id="83203562"/>
<dbReference type="SMART" id="SM00506">
    <property type="entry name" value="A1pp"/>
    <property type="match status" value="1"/>
</dbReference>
<dbReference type="Proteomes" id="UP001150941">
    <property type="component" value="Unassembled WGS sequence"/>
</dbReference>
<evidence type="ECO:0000259" key="7">
    <source>
        <dbReference type="PROSITE" id="PS51154"/>
    </source>
</evidence>
<reference evidence="8" key="2">
    <citation type="journal article" date="2023" name="IMA Fungus">
        <title>Comparative genomic study of the Penicillium genus elucidates a diverse pangenome and 15 lateral gene transfer events.</title>
        <authorList>
            <person name="Petersen C."/>
            <person name="Sorensen T."/>
            <person name="Nielsen M.R."/>
            <person name="Sondergaard T.E."/>
            <person name="Sorensen J.L."/>
            <person name="Fitzpatrick D.A."/>
            <person name="Frisvad J.C."/>
            <person name="Nielsen K.L."/>
        </authorList>
    </citation>
    <scope>NUCLEOTIDE SEQUENCE</scope>
    <source>
        <strain evidence="8">IBT 19713</strain>
    </source>
</reference>
<dbReference type="InterPro" id="IPR029035">
    <property type="entry name" value="DHS-like_NAD/FAD-binding_dom"/>
</dbReference>
<keyword evidence="4" id="KW-0862">Zinc</keyword>
<gene>
    <name evidence="8" type="ORF">N7468_006963</name>
</gene>
<comment type="cofactor">
    <cofactor evidence="1">
        <name>Zn(2+)</name>
        <dbReference type="ChEBI" id="CHEBI:29105"/>
    </cofactor>
</comment>
<evidence type="ECO:0000313" key="9">
    <source>
        <dbReference type="Proteomes" id="UP001150941"/>
    </source>
</evidence>
<dbReference type="EMBL" id="JAPQKS010000005">
    <property type="protein sequence ID" value="KAJ5225738.1"/>
    <property type="molecule type" value="Genomic_DNA"/>
</dbReference>
<evidence type="ECO:0000313" key="8">
    <source>
        <dbReference type="EMBL" id="KAJ5225738.1"/>
    </source>
</evidence>